<protein>
    <submittedName>
        <fullName evidence="1">DUF4177 domain-containing protein</fullName>
    </submittedName>
</protein>
<evidence type="ECO:0000313" key="2">
    <source>
        <dbReference type="Proteomes" id="UP000230821"/>
    </source>
</evidence>
<proteinExistence type="predicted"/>
<name>A0A2G6KGT3_9BACT</name>
<comment type="caution">
    <text evidence="1">The sequence shown here is derived from an EMBL/GenBank/DDBJ whole genome shotgun (WGS) entry which is preliminary data.</text>
</comment>
<dbReference type="AlphaFoldDB" id="A0A2G6KGT3"/>
<evidence type="ECO:0000313" key="1">
    <source>
        <dbReference type="EMBL" id="PIE34600.1"/>
    </source>
</evidence>
<reference evidence="1 2" key="1">
    <citation type="submission" date="2017-10" db="EMBL/GenBank/DDBJ databases">
        <title>Novel microbial diversity and functional potential in the marine mammal oral microbiome.</title>
        <authorList>
            <person name="Dudek N.K."/>
            <person name="Sun C.L."/>
            <person name="Burstein D."/>
            <person name="Kantor R.S."/>
            <person name="Aliaga Goltsman D.S."/>
            <person name="Bik E.M."/>
            <person name="Thomas B.C."/>
            <person name="Banfield J.F."/>
            <person name="Relman D.A."/>
        </authorList>
    </citation>
    <scope>NUCLEOTIDE SEQUENCE [LARGE SCALE GENOMIC DNA]</scope>
    <source>
        <strain evidence="1">DOLJORAL78_47_16</strain>
    </source>
</reference>
<dbReference type="EMBL" id="PDSK01000082">
    <property type="protein sequence ID" value="PIE34600.1"/>
    <property type="molecule type" value="Genomic_DNA"/>
</dbReference>
<organism evidence="1 2">
    <name type="scientific">candidate division KSB3 bacterium</name>
    <dbReference type="NCBI Taxonomy" id="2044937"/>
    <lineage>
        <taxon>Bacteria</taxon>
        <taxon>candidate division KSB3</taxon>
    </lineage>
</organism>
<gene>
    <name evidence="1" type="ORF">CSA56_07300</name>
</gene>
<sequence length="68" mass="7688">MEERITYKVIELSIVTDEAIEEVLNQWTGKGWTFDRLQFAMGDGSKRPAMAFVFFVRSLETGELGKGG</sequence>
<dbReference type="Proteomes" id="UP000230821">
    <property type="component" value="Unassembled WGS sequence"/>
</dbReference>
<accession>A0A2G6KGT3</accession>